<proteinExistence type="predicted"/>
<dbReference type="VEuPathDB" id="GiardiaDB:GMRT_15871"/>
<name>A0A4Z1TBL7_GIAMU</name>
<organism evidence="2 3">
    <name type="scientific">Giardia muris</name>
    <dbReference type="NCBI Taxonomy" id="5742"/>
    <lineage>
        <taxon>Eukaryota</taxon>
        <taxon>Metamonada</taxon>
        <taxon>Diplomonadida</taxon>
        <taxon>Hexamitidae</taxon>
        <taxon>Giardiinae</taxon>
        <taxon>Giardia</taxon>
    </lineage>
</organism>
<dbReference type="PANTHER" id="PTHR13410:SF9">
    <property type="entry name" value="PROTEIN PBDC1"/>
    <property type="match status" value="1"/>
</dbReference>
<keyword evidence="3" id="KW-1185">Reference proteome</keyword>
<comment type="caution">
    <text evidence="2">The sequence shown here is derived from an EMBL/GenBank/DDBJ whole genome shotgun (WGS) entry which is preliminary data.</text>
</comment>
<accession>A0A4Z1TBL7</accession>
<dbReference type="AlphaFoldDB" id="A0A4Z1TBL7"/>
<dbReference type="EMBL" id="VDLU01000001">
    <property type="protein sequence ID" value="TNJ29919.1"/>
    <property type="molecule type" value="Genomic_DNA"/>
</dbReference>
<dbReference type="PANTHER" id="PTHR13410">
    <property type="entry name" value="PROTEIN PBDC1"/>
    <property type="match status" value="1"/>
</dbReference>
<feature type="domain" description="Polysaccharide biosynthesis" evidence="1">
    <location>
        <begin position="23"/>
        <end position="152"/>
    </location>
</feature>
<dbReference type="InterPro" id="IPR008476">
    <property type="entry name" value="PBDC1_metazoa/fungi"/>
</dbReference>
<dbReference type="InterPro" id="IPR023139">
    <property type="entry name" value="PBDC1-like_dom_sf"/>
</dbReference>
<reference evidence="2 3" key="1">
    <citation type="submission" date="2019-05" db="EMBL/GenBank/DDBJ databases">
        <title>The compact genome of Giardia muris reveals important steps in the evolution of intestinal protozoan parasites.</title>
        <authorList>
            <person name="Xu F."/>
            <person name="Jimenez-Gonzalez A."/>
            <person name="Einarsson E."/>
            <person name="Astvaldsson A."/>
            <person name="Peirasmaki D."/>
            <person name="Eckmann L."/>
            <person name="Andersson J.O."/>
            <person name="Svard S.G."/>
            <person name="Jerlstrom-Hultqvist J."/>
        </authorList>
    </citation>
    <scope>NUCLEOTIDE SEQUENCE [LARGE SCALE GENOMIC DNA]</scope>
    <source>
        <strain evidence="2 3">Roberts-Thomson</strain>
    </source>
</reference>
<dbReference type="Pfam" id="PF04669">
    <property type="entry name" value="PBDC1"/>
    <property type="match status" value="1"/>
</dbReference>
<dbReference type="GO" id="GO:0005737">
    <property type="term" value="C:cytoplasm"/>
    <property type="evidence" value="ECO:0007669"/>
    <property type="project" value="TreeGrafter"/>
</dbReference>
<protein>
    <submittedName>
        <fullName evidence="2">Polysaccharide biosynthesis family protein</fullName>
    </submittedName>
</protein>
<dbReference type="InterPro" id="IPR021148">
    <property type="entry name" value="Polysacc_synth_dom"/>
</dbReference>
<dbReference type="Proteomes" id="UP000315496">
    <property type="component" value="Chromosome 1"/>
</dbReference>
<evidence type="ECO:0000313" key="2">
    <source>
        <dbReference type="EMBL" id="TNJ29919.1"/>
    </source>
</evidence>
<gene>
    <name evidence="2" type="ORF">GMRT_15871</name>
</gene>
<sequence length="168" mass="19429">MTLQAIDLNSIPPDVQIGNDEGIEMRWAEAAVKYSSTIDKLLVAAGRRSLDHLHRFRFTPIDNDIYKKFRGLFPEMDVCHLDVAKLKSPEEKQKWYFILESWKTALKEYNTGTLIRVDAEKPFGPTNSCVVPRSQFYCIEIARCREAINDKYVLDVIEGRQELMTLDD</sequence>
<evidence type="ECO:0000259" key="1">
    <source>
        <dbReference type="Pfam" id="PF04669"/>
    </source>
</evidence>
<dbReference type="Gene3D" id="1.10.3560.10">
    <property type="entry name" value="yst0336 like domain"/>
    <property type="match status" value="1"/>
</dbReference>
<dbReference type="OrthoDB" id="10248897at2759"/>
<evidence type="ECO:0000313" key="3">
    <source>
        <dbReference type="Proteomes" id="UP000315496"/>
    </source>
</evidence>